<dbReference type="Gene3D" id="3.30.420.10">
    <property type="entry name" value="Ribonuclease H-like superfamily/Ribonuclease H"/>
    <property type="match status" value="1"/>
</dbReference>
<proteinExistence type="predicted"/>
<accession>A0ABM1Z9X6</accession>
<dbReference type="RefSeq" id="XP_062703874.1">
    <property type="nucleotide sequence ID" value="XM_062847890.1"/>
</dbReference>
<reference evidence="3" key="1">
    <citation type="journal article" date="2015" name="Proc. Natl. Acad. Sci. U.S.A.">
        <title>Genome sequence of the Asian Tiger mosquito, Aedes albopictus, reveals insights into its biology, genetics, and evolution.</title>
        <authorList>
            <person name="Chen X.G."/>
            <person name="Jiang X."/>
            <person name="Gu J."/>
            <person name="Xu M."/>
            <person name="Wu Y."/>
            <person name="Deng Y."/>
            <person name="Zhang C."/>
            <person name="Bonizzoni M."/>
            <person name="Dermauw W."/>
            <person name="Vontas J."/>
            <person name="Armbruster P."/>
            <person name="Huang X."/>
            <person name="Yang Y."/>
            <person name="Zhang H."/>
            <person name="He W."/>
            <person name="Peng H."/>
            <person name="Liu Y."/>
            <person name="Wu K."/>
            <person name="Chen J."/>
            <person name="Lirakis M."/>
            <person name="Topalis P."/>
            <person name="Van Leeuwen T."/>
            <person name="Hall A.B."/>
            <person name="Jiang X."/>
            <person name="Thorpe C."/>
            <person name="Mueller R.L."/>
            <person name="Sun C."/>
            <person name="Waterhouse R.M."/>
            <person name="Yan G."/>
            <person name="Tu Z.J."/>
            <person name="Fang X."/>
            <person name="James A.A."/>
        </authorList>
    </citation>
    <scope>NUCLEOTIDE SEQUENCE [LARGE SCALE GENOMIC DNA]</scope>
    <source>
        <strain evidence="3">Foshan</strain>
    </source>
</reference>
<dbReference type="GeneID" id="115258811"/>
<feature type="domain" description="Integrase catalytic" evidence="1">
    <location>
        <begin position="1"/>
        <end position="133"/>
    </location>
</feature>
<evidence type="ECO:0000313" key="3">
    <source>
        <dbReference type="Proteomes" id="UP000069940"/>
    </source>
</evidence>
<keyword evidence="3" id="KW-1185">Reference proteome</keyword>
<dbReference type="InterPro" id="IPR036397">
    <property type="entry name" value="RNaseH_sf"/>
</dbReference>
<organism evidence="2 3">
    <name type="scientific">Aedes albopictus</name>
    <name type="common">Asian tiger mosquito</name>
    <name type="synonym">Stegomyia albopicta</name>
    <dbReference type="NCBI Taxonomy" id="7160"/>
    <lineage>
        <taxon>Eukaryota</taxon>
        <taxon>Metazoa</taxon>
        <taxon>Ecdysozoa</taxon>
        <taxon>Arthropoda</taxon>
        <taxon>Hexapoda</taxon>
        <taxon>Insecta</taxon>
        <taxon>Pterygota</taxon>
        <taxon>Neoptera</taxon>
        <taxon>Endopterygota</taxon>
        <taxon>Diptera</taxon>
        <taxon>Nematocera</taxon>
        <taxon>Culicoidea</taxon>
        <taxon>Culicidae</taxon>
        <taxon>Culicinae</taxon>
        <taxon>Aedini</taxon>
        <taxon>Aedes</taxon>
        <taxon>Stegomyia</taxon>
    </lineage>
</organism>
<dbReference type="PROSITE" id="PS50994">
    <property type="entry name" value="INTEGRASE"/>
    <property type="match status" value="1"/>
</dbReference>
<name>A0ABM1Z9X6_AEDAL</name>
<dbReference type="SUPFAM" id="SSF53098">
    <property type="entry name" value="Ribonuclease H-like"/>
    <property type="match status" value="1"/>
</dbReference>
<dbReference type="Pfam" id="PF00665">
    <property type="entry name" value="rve"/>
    <property type="match status" value="1"/>
</dbReference>
<evidence type="ECO:0000259" key="1">
    <source>
        <dbReference type="PROSITE" id="PS50994"/>
    </source>
</evidence>
<sequence>MVDSHSKWIEVFPLRTLTSKETVEKISEFIGRFGSIGTLVSDNGTAFSSEEFQDFCSSRGIKHLRTAPYSPCSNGAAENAVKTAKNAMKKLSSDPAFQRKSVSLHLSAYLEMYRATKHATTGESPFKLMFGREMRIRFDKLKVNHEKRQREKIEEHHLKQKRTVFQIGETVYARDYRNPKKPLWVRAKIVKKIGAVLYECVSDDLGIIKRRSHQLLKYPFDDYDDEARQPTGAGA</sequence>
<dbReference type="PANTHER" id="PTHR37984:SF5">
    <property type="entry name" value="PROTEIN NYNRIN-LIKE"/>
    <property type="match status" value="1"/>
</dbReference>
<dbReference type="EnsemblMetazoa" id="AALFPA23_016467.R24016">
    <property type="protein sequence ID" value="AALFPA23_016467.P24016"/>
    <property type="gene ID" value="AALFPA23_016467"/>
</dbReference>
<dbReference type="InterPro" id="IPR012337">
    <property type="entry name" value="RNaseH-like_sf"/>
</dbReference>
<dbReference type="PANTHER" id="PTHR37984">
    <property type="entry name" value="PROTEIN CBG26694"/>
    <property type="match status" value="1"/>
</dbReference>
<dbReference type="Proteomes" id="UP000069940">
    <property type="component" value="Unassembled WGS sequence"/>
</dbReference>
<evidence type="ECO:0000313" key="2">
    <source>
        <dbReference type="EnsemblMetazoa" id="AALFPA23_016467.P24016"/>
    </source>
</evidence>
<dbReference type="InterPro" id="IPR050951">
    <property type="entry name" value="Retrovirus_Pol_polyprotein"/>
</dbReference>
<protein>
    <recommendedName>
        <fullName evidence="1">Integrase catalytic domain-containing protein</fullName>
    </recommendedName>
</protein>
<dbReference type="InterPro" id="IPR001584">
    <property type="entry name" value="Integrase_cat-core"/>
</dbReference>
<reference evidence="2" key="2">
    <citation type="submission" date="2025-05" db="UniProtKB">
        <authorList>
            <consortium name="EnsemblMetazoa"/>
        </authorList>
    </citation>
    <scope>IDENTIFICATION</scope>
    <source>
        <strain evidence="2">Foshan</strain>
    </source>
</reference>